<dbReference type="GO" id="GO:0003677">
    <property type="term" value="F:DNA binding"/>
    <property type="evidence" value="ECO:0007669"/>
    <property type="project" value="UniProtKB-KW"/>
</dbReference>
<sequence length="86" mass="10038">MNETLKLKLKRSESREDSQEWSCESPESSTSERHGKREFIENTRLKKIFTHTGNIKSSKNRKCAEARVKRIKKCLSQLRKAVSESL</sequence>
<gene>
    <name evidence="2" type="primary">NCL1_16314</name>
    <name evidence="2" type="ORF">TNIN_23521</name>
</gene>
<dbReference type="Proteomes" id="UP000886998">
    <property type="component" value="Unassembled WGS sequence"/>
</dbReference>
<evidence type="ECO:0000313" key="2">
    <source>
        <dbReference type="EMBL" id="GFS58386.1"/>
    </source>
</evidence>
<protein>
    <submittedName>
        <fullName evidence="2">Zinc finger homeobox protein 4</fullName>
    </submittedName>
</protein>
<keyword evidence="2" id="KW-0238">DNA-binding</keyword>
<organism evidence="2 3">
    <name type="scientific">Trichonephila inaurata madagascariensis</name>
    <dbReference type="NCBI Taxonomy" id="2747483"/>
    <lineage>
        <taxon>Eukaryota</taxon>
        <taxon>Metazoa</taxon>
        <taxon>Ecdysozoa</taxon>
        <taxon>Arthropoda</taxon>
        <taxon>Chelicerata</taxon>
        <taxon>Arachnida</taxon>
        <taxon>Araneae</taxon>
        <taxon>Araneomorphae</taxon>
        <taxon>Entelegynae</taxon>
        <taxon>Araneoidea</taxon>
        <taxon>Nephilidae</taxon>
        <taxon>Trichonephila</taxon>
        <taxon>Trichonephila inaurata</taxon>
    </lineage>
</organism>
<reference evidence="2" key="1">
    <citation type="submission" date="2020-08" db="EMBL/GenBank/DDBJ databases">
        <title>Multicomponent nature underlies the extraordinary mechanical properties of spider dragline silk.</title>
        <authorList>
            <person name="Kono N."/>
            <person name="Nakamura H."/>
            <person name="Mori M."/>
            <person name="Yoshida Y."/>
            <person name="Ohtoshi R."/>
            <person name="Malay A.D."/>
            <person name="Moran D.A.P."/>
            <person name="Tomita M."/>
            <person name="Numata K."/>
            <person name="Arakawa K."/>
        </authorList>
    </citation>
    <scope>NUCLEOTIDE SEQUENCE</scope>
</reference>
<keyword evidence="2" id="KW-0371">Homeobox</keyword>
<proteinExistence type="predicted"/>
<dbReference type="AlphaFoldDB" id="A0A8X6ISF8"/>
<evidence type="ECO:0000313" key="3">
    <source>
        <dbReference type="Proteomes" id="UP000886998"/>
    </source>
</evidence>
<accession>A0A8X6ISF8</accession>
<evidence type="ECO:0000256" key="1">
    <source>
        <dbReference type="SAM" id="MobiDB-lite"/>
    </source>
</evidence>
<comment type="caution">
    <text evidence="2">The sequence shown here is derived from an EMBL/GenBank/DDBJ whole genome shotgun (WGS) entry which is preliminary data.</text>
</comment>
<dbReference type="EMBL" id="BMAV01027334">
    <property type="protein sequence ID" value="GFS58386.1"/>
    <property type="molecule type" value="Genomic_DNA"/>
</dbReference>
<feature type="region of interest" description="Disordered" evidence="1">
    <location>
        <begin position="1"/>
        <end position="37"/>
    </location>
</feature>
<feature type="compositionally biased region" description="Polar residues" evidence="1">
    <location>
        <begin position="20"/>
        <end position="29"/>
    </location>
</feature>
<keyword evidence="3" id="KW-1185">Reference proteome</keyword>
<name>A0A8X6ISF8_9ARAC</name>